<evidence type="ECO:0000256" key="6">
    <source>
        <dbReference type="SAM" id="Phobius"/>
    </source>
</evidence>
<dbReference type="SUPFAM" id="SSF103473">
    <property type="entry name" value="MFS general substrate transporter"/>
    <property type="match status" value="1"/>
</dbReference>
<dbReference type="InterPro" id="IPR020846">
    <property type="entry name" value="MFS_dom"/>
</dbReference>
<keyword evidence="9" id="KW-1185">Reference proteome</keyword>
<evidence type="ECO:0000313" key="8">
    <source>
        <dbReference type="EMBL" id="SMQ48490.1"/>
    </source>
</evidence>
<dbReference type="FunFam" id="1.20.1250.20:FF:000013">
    <property type="entry name" value="MFS general substrate transporter"/>
    <property type="match status" value="1"/>
</dbReference>
<keyword evidence="3 6" id="KW-0812">Transmembrane</keyword>
<dbReference type="Pfam" id="PF07690">
    <property type="entry name" value="MFS_1"/>
    <property type="match status" value="1"/>
</dbReference>
<evidence type="ECO:0000256" key="3">
    <source>
        <dbReference type="ARBA" id="ARBA00022692"/>
    </source>
</evidence>
<dbReference type="Gene3D" id="1.20.1250.20">
    <property type="entry name" value="MFS general substrate transporter like domains"/>
    <property type="match status" value="2"/>
</dbReference>
<dbReference type="InterPro" id="IPR036259">
    <property type="entry name" value="MFS_trans_sf"/>
</dbReference>
<dbReference type="PANTHER" id="PTHR43791">
    <property type="entry name" value="PERMEASE-RELATED"/>
    <property type="match status" value="1"/>
</dbReference>
<feature type="transmembrane region" description="Helical" evidence="6">
    <location>
        <begin position="421"/>
        <end position="441"/>
    </location>
</feature>
<evidence type="ECO:0000256" key="1">
    <source>
        <dbReference type="ARBA" id="ARBA00004141"/>
    </source>
</evidence>
<evidence type="ECO:0000313" key="9">
    <source>
        <dbReference type="Proteomes" id="UP000215127"/>
    </source>
</evidence>
<keyword evidence="2" id="KW-0813">Transport</keyword>
<accession>A0A1X7RMN2</accession>
<feature type="transmembrane region" description="Helical" evidence="6">
    <location>
        <begin position="296"/>
        <end position="315"/>
    </location>
</feature>
<dbReference type="GO" id="GO:0016020">
    <property type="term" value="C:membrane"/>
    <property type="evidence" value="ECO:0007669"/>
    <property type="project" value="UniProtKB-SubCell"/>
</dbReference>
<feature type="transmembrane region" description="Helical" evidence="6">
    <location>
        <begin position="386"/>
        <end position="409"/>
    </location>
</feature>
<evidence type="ECO:0000256" key="2">
    <source>
        <dbReference type="ARBA" id="ARBA00022448"/>
    </source>
</evidence>
<feature type="domain" description="Major facilitator superfamily (MFS) profile" evidence="7">
    <location>
        <begin position="67"/>
        <end position="481"/>
    </location>
</feature>
<evidence type="ECO:0000256" key="5">
    <source>
        <dbReference type="ARBA" id="ARBA00023136"/>
    </source>
</evidence>
<feature type="transmembrane region" description="Helical" evidence="6">
    <location>
        <begin position="361"/>
        <end position="380"/>
    </location>
</feature>
<dbReference type="InterPro" id="IPR011701">
    <property type="entry name" value="MFS"/>
</dbReference>
<gene>
    <name evidence="8" type="ORF">ZT3D7_G3639</name>
</gene>
<dbReference type="AlphaFoldDB" id="A0A1X7RMN2"/>
<dbReference type="FunFam" id="1.20.1250.20:FF:000034">
    <property type="entry name" value="MFS general substrate transporter"/>
    <property type="match status" value="1"/>
</dbReference>
<sequence>MGAHTAHIVVESSSGNVTPTREKAGIYQTEKQKTPDNTLVERGIDRLQAAIDPVAEKALVWKIDKHVIPMVMGLYLMSFIDRVNIGNARLYGLEKELGMEGSMFQIAVSILFVTYVLGELPSNWIMKHYVRPSRWIPSITIAWGFVATFSGLVHSYAGLIVCRLLLGITEAGLFPGMVVYLTFFYTKQELALRTAFLFVSAAIAGSVGGLLAYGIGHMDGVGGYSGWRWIYILEGIPTIAVGVTAWFVLADEPDTAYYLNEDERNLVRARRAAQMGVMETFQWEDARKALKDWKTYAFAVAQFCNACMLYTYSTFLPTIIQQIMPEAGRATTQLLTMPCYATGAIVYICLAWVSDWKQMRGPIAAAMGCVSAAGYATLLSRGPPGVLYFGCFLVAAGIYITLGLNIAWLNTNNPRYGKRTTASATQIMLGNIAGVVAPFLYPTNDKPYFTQGHAVNLSLVGLGAITFASLSLYLNWENKQRALGKRDHLMEGKTEEEILAMGDENPRYMFTT</sequence>
<reference evidence="8 9" key="1">
    <citation type="submission" date="2016-06" db="EMBL/GenBank/DDBJ databases">
        <authorList>
            <person name="Kjaerup R.B."/>
            <person name="Dalgaard T.S."/>
            <person name="Juul-Madsen H.R."/>
        </authorList>
    </citation>
    <scope>NUCLEOTIDE SEQUENCE [LARGE SCALE GENOMIC DNA]</scope>
</reference>
<comment type="subcellular location">
    <subcellularLocation>
        <location evidence="1">Membrane</location>
        <topology evidence="1">Multi-pass membrane protein</topology>
    </subcellularLocation>
</comment>
<evidence type="ECO:0000256" key="4">
    <source>
        <dbReference type="ARBA" id="ARBA00022989"/>
    </source>
</evidence>
<feature type="transmembrane region" description="Helical" evidence="6">
    <location>
        <begin position="195"/>
        <end position="216"/>
    </location>
</feature>
<feature type="transmembrane region" description="Helical" evidence="6">
    <location>
        <begin position="97"/>
        <end position="118"/>
    </location>
</feature>
<protein>
    <recommendedName>
        <fullName evidence="7">Major facilitator superfamily (MFS) profile domain-containing protein</fullName>
    </recommendedName>
</protein>
<name>A0A1X7RMN2_ZYMT9</name>
<dbReference type="PANTHER" id="PTHR43791:SF91">
    <property type="entry name" value="MAJOR FACILITATOR SUPERFAMILY (MFS) PROFILE DOMAIN-CONTAINING PROTEIN-RELATED"/>
    <property type="match status" value="1"/>
</dbReference>
<dbReference type="GO" id="GO:0022857">
    <property type="term" value="F:transmembrane transporter activity"/>
    <property type="evidence" value="ECO:0007669"/>
    <property type="project" value="InterPro"/>
</dbReference>
<feature type="transmembrane region" description="Helical" evidence="6">
    <location>
        <begin position="139"/>
        <end position="158"/>
    </location>
</feature>
<dbReference type="Proteomes" id="UP000215127">
    <property type="component" value="Chromosome 3"/>
</dbReference>
<feature type="transmembrane region" description="Helical" evidence="6">
    <location>
        <begin position="228"/>
        <end position="249"/>
    </location>
</feature>
<proteinExistence type="predicted"/>
<evidence type="ECO:0000259" key="7">
    <source>
        <dbReference type="PROSITE" id="PS50850"/>
    </source>
</evidence>
<keyword evidence="5 6" id="KW-0472">Membrane</keyword>
<organism evidence="8 9">
    <name type="scientific">Zymoseptoria tritici (strain ST99CH_3D7)</name>
    <dbReference type="NCBI Taxonomy" id="1276538"/>
    <lineage>
        <taxon>Eukaryota</taxon>
        <taxon>Fungi</taxon>
        <taxon>Dikarya</taxon>
        <taxon>Ascomycota</taxon>
        <taxon>Pezizomycotina</taxon>
        <taxon>Dothideomycetes</taxon>
        <taxon>Dothideomycetidae</taxon>
        <taxon>Mycosphaerellales</taxon>
        <taxon>Mycosphaerellaceae</taxon>
        <taxon>Zymoseptoria</taxon>
    </lineage>
</organism>
<feature type="transmembrane region" description="Helical" evidence="6">
    <location>
        <begin position="164"/>
        <end position="183"/>
    </location>
</feature>
<feature type="transmembrane region" description="Helical" evidence="6">
    <location>
        <begin position="335"/>
        <end position="354"/>
    </location>
</feature>
<keyword evidence="4 6" id="KW-1133">Transmembrane helix</keyword>
<dbReference type="PROSITE" id="PS50850">
    <property type="entry name" value="MFS"/>
    <property type="match status" value="1"/>
</dbReference>
<feature type="transmembrane region" description="Helical" evidence="6">
    <location>
        <begin position="453"/>
        <end position="476"/>
    </location>
</feature>
<dbReference type="EMBL" id="LT853694">
    <property type="protein sequence ID" value="SMQ48490.1"/>
    <property type="molecule type" value="Genomic_DNA"/>
</dbReference>